<evidence type="ECO:0000313" key="8">
    <source>
        <dbReference type="Proteomes" id="UP000288079"/>
    </source>
</evidence>
<dbReference type="PANTHER" id="PTHR30349:SF90">
    <property type="entry name" value="TYROSINE RECOMBINASE XERD"/>
    <property type="match status" value="1"/>
</dbReference>
<keyword evidence="8" id="KW-1185">Reference proteome</keyword>
<dbReference type="OrthoDB" id="9785687at2"/>
<proteinExistence type="predicted"/>
<protein>
    <recommendedName>
        <fullName evidence="9">Integrase</fullName>
    </recommendedName>
</protein>
<dbReference type="Pfam" id="PF00589">
    <property type="entry name" value="Phage_integrase"/>
    <property type="match status" value="1"/>
</dbReference>
<organism evidence="7 8">
    <name type="scientific">Bacteroides faecalis</name>
    <dbReference type="NCBI Taxonomy" id="2447885"/>
    <lineage>
        <taxon>Bacteria</taxon>
        <taxon>Pseudomonadati</taxon>
        <taxon>Bacteroidota</taxon>
        <taxon>Bacteroidia</taxon>
        <taxon>Bacteroidales</taxon>
        <taxon>Bacteroidaceae</taxon>
        <taxon>Bacteroides</taxon>
    </lineage>
</organism>
<dbReference type="PANTHER" id="PTHR30349">
    <property type="entry name" value="PHAGE INTEGRASE-RELATED"/>
    <property type="match status" value="1"/>
</dbReference>
<dbReference type="PROSITE" id="PS51898">
    <property type="entry name" value="TYR_RECOMBINASE"/>
    <property type="match status" value="1"/>
</dbReference>
<evidence type="ECO:0000313" key="7">
    <source>
        <dbReference type="EMBL" id="GCB36827.1"/>
    </source>
</evidence>
<keyword evidence="1" id="KW-0229">DNA integration</keyword>
<accession>A0A401LZA6</accession>
<dbReference type="SUPFAM" id="SSF56349">
    <property type="entry name" value="DNA breaking-rejoining enzymes"/>
    <property type="match status" value="1"/>
</dbReference>
<name>A0A401LZA6_9BACE</name>
<dbReference type="GO" id="GO:0015074">
    <property type="term" value="P:DNA integration"/>
    <property type="evidence" value="ECO:0007669"/>
    <property type="project" value="UniProtKB-KW"/>
</dbReference>
<dbReference type="Gene3D" id="1.10.150.130">
    <property type="match status" value="1"/>
</dbReference>
<dbReference type="PROSITE" id="PS51900">
    <property type="entry name" value="CB"/>
    <property type="match status" value="1"/>
</dbReference>
<comment type="caution">
    <text evidence="7">The sequence shown here is derived from an EMBL/GenBank/DDBJ whole genome shotgun (WGS) entry which is preliminary data.</text>
</comment>
<dbReference type="InterPro" id="IPR002104">
    <property type="entry name" value="Integrase_catalytic"/>
</dbReference>
<dbReference type="EMBL" id="BHWB01000015">
    <property type="protein sequence ID" value="GCB36827.1"/>
    <property type="molecule type" value="Genomic_DNA"/>
</dbReference>
<keyword evidence="2 4" id="KW-0238">DNA-binding</keyword>
<dbReference type="InterPro" id="IPR010998">
    <property type="entry name" value="Integrase_recombinase_N"/>
</dbReference>
<evidence type="ECO:0000256" key="1">
    <source>
        <dbReference type="ARBA" id="ARBA00022908"/>
    </source>
</evidence>
<dbReference type="Gene3D" id="1.10.443.10">
    <property type="entry name" value="Intergrase catalytic core"/>
    <property type="match status" value="1"/>
</dbReference>
<dbReference type="CDD" id="cd01188">
    <property type="entry name" value="INT_RitA_C_like"/>
    <property type="match status" value="1"/>
</dbReference>
<dbReference type="GO" id="GO:0006310">
    <property type="term" value="P:DNA recombination"/>
    <property type="evidence" value="ECO:0007669"/>
    <property type="project" value="UniProtKB-KW"/>
</dbReference>
<evidence type="ECO:0000256" key="3">
    <source>
        <dbReference type="ARBA" id="ARBA00023172"/>
    </source>
</evidence>
<dbReference type="InterPro" id="IPR011010">
    <property type="entry name" value="DNA_brk_join_enz"/>
</dbReference>
<feature type="domain" description="Tyr recombinase" evidence="5">
    <location>
        <begin position="344"/>
        <end position="529"/>
    </location>
</feature>
<dbReference type="InterPro" id="IPR044068">
    <property type="entry name" value="CB"/>
</dbReference>
<dbReference type="Proteomes" id="UP000288079">
    <property type="component" value="Unassembled WGS sequence"/>
</dbReference>
<evidence type="ECO:0000256" key="4">
    <source>
        <dbReference type="PROSITE-ProRule" id="PRU01248"/>
    </source>
</evidence>
<evidence type="ECO:0000259" key="6">
    <source>
        <dbReference type="PROSITE" id="PS51900"/>
    </source>
</evidence>
<reference evidence="7 8" key="1">
    <citation type="submission" date="2018-10" db="EMBL/GenBank/DDBJ databases">
        <title>Draft Genome Sequence of Bacteroides sp. KCTC 15687.</title>
        <authorList>
            <person name="Yu S.Y."/>
            <person name="Kim J.S."/>
            <person name="Oh B.S."/>
            <person name="Park S.H."/>
            <person name="Kang S.W."/>
            <person name="Park J.E."/>
            <person name="Choi S.H."/>
            <person name="Han K.I."/>
            <person name="Lee K.C."/>
            <person name="Eom M.K."/>
            <person name="Suh M.K."/>
            <person name="Lee D.H."/>
            <person name="Yoon H."/>
            <person name="Kim B."/>
            <person name="Yang S.J."/>
            <person name="Lee J.S."/>
            <person name="Lee J.H."/>
        </authorList>
    </citation>
    <scope>NUCLEOTIDE SEQUENCE [LARGE SCALE GENOMIC DNA]</scope>
    <source>
        <strain evidence="7 8">KCTC 15687</strain>
    </source>
</reference>
<dbReference type="GO" id="GO:0003677">
    <property type="term" value="F:DNA binding"/>
    <property type="evidence" value="ECO:0007669"/>
    <property type="project" value="UniProtKB-UniRule"/>
</dbReference>
<evidence type="ECO:0008006" key="9">
    <source>
        <dbReference type="Google" id="ProtNLM"/>
    </source>
</evidence>
<gene>
    <name evidence="7" type="ORF">KGMB02408_37720</name>
</gene>
<keyword evidence="3" id="KW-0233">DNA recombination</keyword>
<evidence type="ECO:0000256" key="2">
    <source>
        <dbReference type="ARBA" id="ARBA00023125"/>
    </source>
</evidence>
<sequence>MLEQIIIRKSFLKKHLAAPLLKEREYFLTMKSKEGLSRLTLLGWAGYSLKFIQYFDLHDGEKRIVSLDDVVEAARQWSSPIPDHYHSRKRHDCPSSRIKFIEMAVEFLLYVGLLDSRYQDDIINYLAERKWHRVRLIAAPFYKERMSFLMDCKSKGFKRQTLQLYAQYQLHLIEYLDLKNFRIVTNEEISNAAKKWQNLEDKGSHKKKGTKSNYSFFIYFANMWLKELHMLPESGSPSISDIRINEYLNHLAYRRYSHAYIKGRRYILTYFYKIIEKENQEHPLTLEDIDKYIEYYTINKVQRNTLKEYLCCIRVYLRYAVEKGWCITDLDKALITPKVYSEENLPSFLPWNKVQKLLQTVKEQTGKSASRDYAIFMLLAMYGLRCSEVANLKISDIDWRKEQVYIKRAKNCRPQVLPLLHNVGEAIIAYLKQGRPNDIGSDSLFFCTPAPIRPISCTAIASVVYRYLKSSEMDVRHKGPHCLRHSHATFLINEGQTLKDVGDLLGHKSMEATRIYAKVDLNSLRDVSNINWGELL</sequence>
<evidence type="ECO:0000259" key="5">
    <source>
        <dbReference type="PROSITE" id="PS51898"/>
    </source>
</evidence>
<dbReference type="AlphaFoldDB" id="A0A401LZA6"/>
<feature type="domain" description="Core-binding (CB)" evidence="6">
    <location>
        <begin position="238"/>
        <end position="321"/>
    </location>
</feature>
<dbReference type="InterPro" id="IPR013762">
    <property type="entry name" value="Integrase-like_cat_sf"/>
</dbReference>
<dbReference type="InterPro" id="IPR050090">
    <property type="entry name" value="Tyrosine_recombinase_XerCD"/>
</dbReference>